<gene>
    <name evidence="7" type="ORF">NC803_12390</name>
    <name evidence="8" type="ORF">NC856_12875</name>
</gene>
<evidence type="ECO:0000313" key="8">
    <source>
        <dbReference type="EMBL" id="MCV9883163.1"/>
    </source>
</evidence>
<evidence type="ECO:0000256" key="4">
    <source>
        <dbReference type="ARBA" id="ARBA00023026"/>
    </source>
</evidence>
<proteinExistence type="predicted"/>
<evidence type="ECO:0000256" key="2">
    <source>
        <dbReference type="ARBA" id="ARBA00022656"/>
    </source>
</evidence>
<evidence type="ECO:0000313" key="9">
    <source>
        <dbReference type="Proteomes" id="UP001165568"/>
    </source>
</evidence>
<reference evidence="7" key="1">
    <citation type="submission" date="2022-04" db="EMBL/GenBank/DDBJ databases">
        <title>Brenneria sp. isolated from walnut trees in Serbia.</title>
        <authorList>
            <person name="Gasic K."/>
            <person name="Zlatkovic N."/>
            <person name="Kuzmanovic N."/>
        </authorList>
    </citation>
    <scope>NUCLEOTIDE SEQUENCE</scope>
    <source>
        <strain evidence="8">KBI 423</strain>
        <strain evidence="7">KBI 447</strain>
    </source>
</reference>
<organism evidence="7 10">
    <name type="scientific">Brenneria izbisi</name>
    <dbReference type="NCBI Taxonomy" id="2939450"/>
    <lineage>
        <taxon>Bacteria</taxon>
        <taxon>Pseudomonadati</taxon>
        <taxon>Pseudomonadota</taxon>
        <taxon>Gammaproteobacteria</taxon>
        <taxon>Enterobacterales</taxon>
        <taxon>Pectobacteriaceae</taxon>
        <taxon>Brenneria</taxon>
    </lineage>
</organism>
<dbReference type="Pfam" id="PF04829">
    <property type="entry name" value="PT-VENN"/>
    <property type="match status" value="1"/>
</dbReference>
<evidence type="ECO:0000256" key="1">
    <source>
        <dbReference type="ARBA" id="ARBA00004219"/>
    </source>
</evidence>
<dbReference type="GO" id="GO:0090729">
    <property type="term" value="F:toxin activity"/>
    <property type="evidence" value="ECO:0007669"/>
    <property type="project" value="UniProtKB-KW"/>
</dbReference>
<dbReference type="InterPro" id="IPR006914">
    <property type="entry name" value="VENN_dom"/>
</dbReference>
<dbReference type="Proteomes" id="UP001165568">
    <property type="component" value="Unassembled WGS sequence"/>
</dbReference>
<comment type="subcellular location">
    <subcellularLocation>
        <location evidence="1">Target cell</location>
        <location evidence="1">Target cell cytoplasm</location>
    </subcellularLocation>
</comment>
<keyword evidence="3" id="KW-1266">Target cell cytoplasm</keyword>
<protein>
    <submittedName>
        <fullName evidence="7">VENN motif pre-toxin domain-containing protein</fullName>
    </submittedName>
</protein>
<evidence type="ECO:0000256" key="5">
    <source>
        <dbReference type="SAM" id="Coils"/>
    </source>
</evidence>
<dbReference type="EMBL" id="JAMPJT010000009">
    <property type="protein sequence ID" value="MCV9879643.1"/>
    <property type="molecule type" value="Genomic_DNA"/>
</dbReference>
<accession>A0AA41XY75</accession>
<keyword evidence="5" id="KW-0175">Coiled coil</keyword>
<dbReference type="EMBL" id="JAMPJU010000009">
    <property type="protein sequence ID" value="MCV9883163.1"/>
    <property type="molecule type" value="Genomic_DNA"/>
</dbReference>
<sequence length="436" mass="43495">MQLIAEISNQAVDIAGTEGAIIATKAAKERAEARASNLSDEDRQWAREALGTGATPNLNPMLADTGFGTGGAVRQGIMAVSAAVQGLAGGNIAQAITGGAAPYLATVIKQATTDAQGAVNVAANTIAHAVLGGIVAEAGGNSALAGAAGAASGELAARVITERLYPGKAAAELTESEKQMVSTLSLLAGGLAAGTAGDSTSGAVAGAQAGQNATENNNFNLSAITPKGLQDVGASMTSLYTNTNMVDENGNVLNPITEEERQYAMHKLVTGTMPEGQDISKAIVDGYTNGVLIAGAWYLGPAASIGKVAVGSALSGGANAAYQWYDLSQPGNENKTYDYWSTTAALITGGLAPGRGIWANLAIAAGGTIFTDGPDKGALTGTSAGWAFGTTVGLIAPPLFDPVLGSGSAPVGDIIGAIGGEFISNTVKDEINEKNK</sequence>
<feature type="domain" description="VENN motif-containing" evidence="6">
    <location>
        <begin position="171"/>
        <end position="218"/>
    </location>
</feature>
<dbReference type="AlphaFoldDB" id="A0AA41XY75"/>
<dbReference type="Proteomes" id="UP001165569">
    <property type="component" value="Unassembled WGS sequence"/>
</dbReference>
<evidence type="ECO:0000259" key="6">
    <source>
        <dbReference type="Pfam" id="PF04829"/>
    </source>
</evidence>
<evidence type="ECO:0000256" key="3">
    <source>
        <dbReference type="ARBA" id="ARBA00022913"/>
    </source>
</evidence>
<evidence type="ECO:0000313" key="10">
    <source>
        <dbReference type="Proteomes" id="UP001165569"/>
    </source>
</evidence>
<evidence type="ECO:0000313" key="7">
    <source>
        <dbReference type="EMBL" id="MCV9879643.1"/>
    </source>
</evidence>
<feature type="coiled-coil region" evidence="5">
    <location>
        <begin position="21"/>
        <end position="48"/>
    </location>
</feature>
<dbReference type="RefSeq" id="WP_264090839.1">
    <property type="nucleotide sequence ID" value="NZ_JAMPJT010000009.1"/>
</dbReference>
<keyword evidence="2" id="KW-0800">Toxin</keyword>
<keyword evidence="4" id="KW-0843">Virulence</keyword>
<name>A0AA41XY75_9GAMM</name>
<keyword evidence="9" id="KW-1185">Reference proteome</keyword>
<comment type="caution">
    <text evidence="7">The sequence shown here is derived from an EMBL/GenBank/DDBJ whole genome shotgun (WGS) entry which is preliminary data.</text>
</comment>